<sequence>MNENVMLIPARKRPGNSISNQKEKPKLKVVAYCRVSTDSEEQSGSYEMQVKHYTDYISRNSDWEFAGIYADDGISGTNTKKREGFNDMINDCMAGKVDMVITKSISRFARNTIDCLKYVRQLKDSNIPIIFEKENINTMEASGELLLTIMASLAQQESASLSQNVKMGLQFRYQEGKVQINTNWFLGYTKDADGNLIIDGEEAKVVKRIYREYLAGSSLREIATGLQRDKIKNGAGHLKWHVSNIKGILENEKYIGDALLQKTITTDFINKVRIKNDGTEPQYYVKDNHEAIIPRDIFIQVQEEMLRRANMFSGEGKKKKRVYSSKYALSSLCICSKCGDIYRRVAWNNRGEHLVVWRCCTRVEHGPKSCDAPTVREEELQKAVVKAMNEVLKTSDDTEKILIKNIEKVVAGSNDEEIEAINRVIEVKQKELLAQVRAKKDYTDIANEVDTLKGEKHKMLVQKALDEDVKRRIKDMKEFLRSQSKNIKEYDEELVRKYIKQIKIYDDKFEITFKSGIEINIERIRIN</sequence>
<evidence type="ECO:0000313" key="4">
    <source>
        <dbReference type="Proteomes" id="UP000823123"/>
    </source>
</evidence>
<dbReference type="Pfam" id="PF13408">
    <property type="entry name" value="Zn_ribbon_recom"/>
    <property type="match status" value="1"/>
</dbReference>
<protein>
    <submittedName>
        <fullName evidence="3">Recombinase family protein</fullName>
    </submittedName>
</protein>
<dbReference type="SUPFAM" id="SSF53041">
    <property type="entry name" value="Resolvase-like"/>
    <property type="match status" value="1"/>
</dbReference>
<dbReference type="Pfam" id="PF07508">
    <property type="entry name" value="Recombinase"/>
    <property type="match status" value="1"/>
</dbReference>
<dbReference type="InterPro" id="IPR006119">
    <property type="entry name" value="Resolv_N"/>
</dbReference>
<dbReference type="PANTHER" id="PTHR30461:SF23">
    <property type="entry name" value="DNA RECOMBINASE-RELATED"/>
    <property type="match status" value="1"/>
</dbReference>
<dbReference type="Proteomes" id="UP000823123">
    <property type="component" value="Unassembled WGS sequence"/>
</dbReference>
<dbReference type="PROSITE" id="PS51737">
    <property type="entry name" value="RECOMBINASE_DNA_BIND"/>
    <property type="match status" value="1"/>
</dbReference>
<evidence type="ECO:0000259" key="1">
    <source>
        <dbReference type="PROSITE" id="PS51736"/>
    </source>
</evidence>
<proteinExistence type="predicted"/>
<dbReference type="PROSITE" id="PS51736">
    <property type="entry name" value="RECOMBINASES_3"/>
    <property type="match status" value="1"/>
</dbReference>
<evidence type="ECO:0000313" key="3">
    <source>
        <dbReference type="EMBL" id="MBK1468144.1"/>
    </source>
</evidence>
<accession>A0ABS1C7R5</accession>
<feature type="domain" description="Recombinase" evidence="2">
    <location>
        <begin position="185"/>
        <end position="312"/>
    </location>
</feature>
<dbReference type="CDD" id="cd00338">
    <property type="entry name" value="Ser_Recombinase"/>
    <property type="match status" value="1"/>
</dbReference>
<comment type="caution">
    <text evidence="3">The sequence shown here is derived from an EMBL/GenBank/DDBJ whole genome shotgun (WGS) entry which is preliminary data.</text>
</comment>
<dbReference type="InterPro" id="IPR050639">
    <property type="entry name" value="SSR_resolvase"/>
</dbReference>
<dbReference type="PANTHER" id="PTHR30461">
    <property type="entry name" value="DNA-INVERTASE FROM LAMBDOID PROPHAGE"/>
    <property type="match status" value="1"/>
</dbReference>
<dbReference type="InterPro" id="IPR011109">
    <property type="entry name" value="DNA_bind_recombinase_dom"/>
</dbReference>
<dbReference type="SMART" id="SM00857">
    <property type="entry name" value="Resolvase"/>
    <property type="match status" value="1"/>
</dbReference>
<organism evidence="3 4">
    <name type="scientific">Parvimonas parva</name>
    <dbReference type="NCBI Taxonomy" id="2769485"/>
    <lineage>
        <taxon>Bacteria</taxon>
        <taxon>Bacillati</taxon>
        <taxon>Bacillota</taxon>
        <taxon>Tissierellia</taxon>
        <taxon>Tissierellales</taxon>
        <taxon>Peptoniphilaceae</taxon>
        <taxon>Parvimonas</taxon>
    </lineage>
</organism>
<evidence type="ECO:0000259" key="2">
    <source>
        <dbReference type="PROSITE" id="PS51737"/>
    </source>
</evidence>
<dbReference type="InterPro" id="IPR025827">
    <property type="entry name" value="Zn_ribbon_recom_dom"/>
</dbReference>
<gene>
    <name evidence="3" type="ORF">IBJ83_02290</name>
</gene>
<dbReference type="InterPro" id="IPR036162">
    <property type="entry name" value="Resolvase-like_N_sf"/>
</dbReference>
<dbReference type="Pfam" id="PF00239">
    <property type="entry name" value="Resolvase"/>
    <property type="match status" value="1"/>
</dbReference>
<dbReference type="EMBL" id="JACVDA010000005">
    <property type="protein sequence ID" value="MBK1468144.1"/>
    <property type="molecule type" value="Genomic_DNA"/>
</dbReference>
<dbReference type="Gene3D" id="3.40.50.1390">
    <property type="entry name" value="Resolvase, N-terminal catalytic domain"/>
    <property type="match status" value="1"/>
</dbReference>
<name>A0ABS1C7R5_9FIRM</name>
<dbReference type="Gene3D" id="3.90.1750.20">
    <property type="entry name" value="Putative Large Serine Recombinase, Chain B, Domain 2"/>
    <property type="match status" value="1"/>
</dbReference>
<keyword evidence="4" id="KW-1185">Reference proteome</keyword>
<feature type="domain" description="Resolvase/invertase-type recombinase catalytic" evidence="1">
    <location>
        <begin position="28"/>
        <end position="176"/>
    </location>
</feature>
<reference evidence="3 4" key="1">
    <citation type="submission" date="2020-09" db="EMBL/GenBank/DDBJ databases">
        <title>Parvimonas S3374 sp. nov.</title>
        <authorList>
            <person name="Buhl M."/>
        </authorList>
    </citation>
    <scope>NUCLEOTIDE SEQUENCE [LARGE SCALE GENOMIC DNA]</scope>
    <source>
        <strain evidence="3 4">S3374</strain>
    </source>
</reference>
<dbReference type="InterPro" id="IPR038109">
    <property type="entry name" value="DNA_bind_recomb_sf"/>
</dbReference>